<dbReference type="AlphaFoldDB" id="A0A3M6WLP5"/>
<evidence type="ECO:0000256" key="2">
    <source>
        <dbReference type="SAM" id="Phobius"/>
    </source>
</evidence>
<protein>
    <recommendedName>
        <fullName evidence="3">AB hydrolase-1 domain-containing protein</fullName>
    </recommendedName>
</protein>
<keyword evidence="2" id="KW-0812">Transmembrane</keyword>
<feature type="region of interest" description="Disordered" evidence="1">
    <location>
        <begin position="64"/>
        <end position="94"/>
    </location>
</feature>
<feature type="transmembrane region" description="Helical" evidence="2">
    <location>
        <begin position="232"/>
        <end position="255"/>
    </location>
</feature>
<accession>A0A3M6WLP5</accession>
<dbReference type="Pfam" id="PF00561">
    <property type="entry name" value="Abhydrolase_1"/>
    <property type="match status" value="1"/>
</dbReference>
<feature type="domain" description="AB hydrolase-1" evidence="3">
    <location>
        <begin position="392"/>
        <end position="631"/>
    </location>
</feature>
<feature type="transmembrane region" description="Helical" evidence="2">
    <location>
        <begin position="463"/>
        <end position="483"/>
    </location>
</feature>
<dbReference type="OrthoDB" id="190201at2759"/>
<dbReference type="PRINTS" id="PR00111">
    <property type="entry name" value="ABHYDROLASE"/>
</dbReference>
<feature type="compositionally biased region" description="Polar residues" evidence="1">
    <location>
        <begin position="64"/>
        <end position="82"/>
    </location>
</feature>
<reference evidence="4 5" key="1">
    <citation type="journal article" date="2018" name="BMC Genomics">
        <title>Genomic evidence for intraspecific hybridization in a clonal and extremely halotolerant yeast.</title>
        <authorList>
            <person name="Gostincar C."/>
            <person name="Stajich J.E."/>
            <person name="Zupancic J."/>
            <person name="Zalar P."/>
            <person name="Gunde-Cimerman N."/>
        </authorList>
    </citation>
    <scope>NUCLEOTIDE SEQUENCE [LARGE SCALE GENOMIC DNA]</scope>
    <source>
        <strain evidence="4 5">EXF-6656</strain>
    </source>
</reference>
<evidence type="ECO:0000259" key="3">
    <source>
        <dbReference type="Pfam" id="PF00561"/>
    </source>
</evidence>
<dbReference type="Gene3D" id="3.40.50.1820">
    <property type="entry name" value="alpha/beta hydrolase"/>
    <property type="match status" value="1"/>
</dbReference>
<comment type="caution">
    <text evidence="4">The sequence shown here is derived from an EMBL/GenBank/DDBJ whole genome shotgun (WGS) entry which is preliminary data.</text>
</comment>
<name>A0A3M6WLP5_HORWE</name>
<dbReference type="EMBL" id="QWIJ01000707">
    <property type="protein sequence ID" value="RMX79477.1"/>
    <property type="molecule type" value="Genomic_DNA"/>
</dbReference>
<evidence type="ECO:0000313" key="5">
    <source>
        <dbReference type="Proteomes" id="UP000281245"/>
    </source>
</evidence>
<dbReference type="PANTHER" id="PTHR43798">
    <property type="entry name" value="MONOACYLGLYCEROL LIPASE"/>
    <property type="match status" value="1"/>
</dbReference>
<keyword evidence="2" id="KW-1133">Transmembrane helix</keyword>
<dbReference type="InterPro" id="IPR000073">
    <property type="entry name" value="AB_hydrolase_1"/>
</dbReference>
<dbReference type="Proteomes" id="UP000281245">
    <property type="component" value="Unassembled WGS sequence"/>
</dbReference>
<sequence>MIIYILEDTMIQATRILSAFAMLHDDGLDEDRDAVSLLYTAMPEILWKRMPAFRSLRKTASSYNRPATHLRSASNTSETSHSLPPPYPGSDRTSISASDDDLLDFYSPASSRPQSSDCSNPHTRAIVQDGVDWKYAAQGQTLLELSTREAHSALPDAAFSRKLYIDSVQYLLNGLPSDLSVEEDLGLRAAIPAQLRESSDTAETSVVVQTAAEDDAVYLDRSSPRHSTLHQAVASITVHIFLAVAFILPYIQLLLQQAYRYDREHKISDRVLAQGALTADMIAKQLLLLANSVYEMHDGKVGMAVRDVGLWWVHGVSGGVYEGVGEGMQALEYKRHPSAIQVTTTNMEPLSRTASVPIMENASEAHVEIEGINYYTLLERPATGSAGEGTPCILLVHALMSNHHMWDATVKTLTEAGYRTLRYDHVGHHNTPPAHDPGRKYHLDDLTRHAHQLAKARLGTANLHALIGCSIGGVIALRFGMMFPSDVEKIISLAAPGLTSPSEAEPLWTERIAQFETDLKQGSDTLCHDTVNRWFPGLTPADARTRAEALSHVKTCSVAGYKTLADAIRGYDYADEVGEFATQQQQLKCLIVAGSEDAAARSEMLREVAGKVRGADFVVMKGAGHLPPMHHPGEFGDLAVRFLSA</sequence>
<dbReference type="InterPro" id="IPR050266">
    <property type="entry name" value="AB_hydrolase_sf"/>
</dbReference>
<evidence type="ECO:0000256" key="1">
    <source>
        <dbReference type="SAM" id="MobiDB-lite"/>
    </source>
</evidence>
<dbReference type="InterPro" id="IPR029058">
    <property type="entry name" value="AB_hydrolase_fold"/>
</dbReference>
<keyword evidence="2" id="KW-0472">Membrane</keyword>
<evidence type="ECO:0000313" key="4">
    <source>
        <dbReference type="EMBL" id="RMX79477.1"/>
    </source>
</evidence>
<dbReference type="SUPFAM" id="SSF53474">
    <property type="entry name" value="alpha/beta-Hydrolases"/>
    <property type="match status" value="1"/>
</dbReference>
<gene>
    <name evidence="4" type="ORF">D0869_08285</name>
</gene>
<proteinExistence type="predicted"/>
<dbReference type="VEuPathDB" id="FungiDB:BTJ68_09200"/>
<organism evidence="4 5">
    <name type="scientific">Hortaea werneckii</name>
    <name type="common">Black yeast</name>
    <name type="synonym">Cladosporium werneckii</name>
    <dbReference type="NCBI Taxonomy" id="91943"/>
    <lineage>
        <taxon>Eukaryota</taxon>
        <taxon>Fungi</taxon>
        <taxon>Dikarya</taxon>
        <taxon>Ascomycota</taxon>
        <taxon>Pezizomycotina</taxon>
        <taxon>Dothideomycetes</taxon>
        <taxon>Dothideomycetidae</taxon>
        <taxon>Mycosphaerellales</taxon>
        <taxon>Teratosphaeriaceae</taxon>
        <taxon>Hortaea</taxon>
    </lineage>
</organism>